<organism evidence="2 3">
    <name type="scientific">Panaeolus cyanescens</name>
    <dbReference type="NCBI Taxonomy" id="181874"/>
    <lineage>
        <taxon>Eukaryota</taxon>
        <taxon>Fungi</taxon>
        <taxon>Dikarya</taxon>
        <taxon>Basidiomycota</taxon>
        <taxon>Agaricomycotina</taxon>
        <taxon>Agaricomycetes</taxon>
        <taxon>Agaricomycetidae</taxon>
        <taxon>Agaricales</taxon>
        <taxon>Agaricineae</taxon>
        <taxon>Galeropsidaceae</taxon>
        <taxon>Panaeolus</taxon>
    </lineage>
</organism>
<dbReference type="Proteomes" id="UP000284842">
    <property type="component" value="Unassembled WGS sequence"/>
</dbReference>
<evidence type="ECO:0000313" key="2">
    <source>
        <dbReference type="EMBL" id="PPQ69766.1"/>
    </source>
</evidence>
<comment type="caution">
    <text evidence="2">The sequence shown here is derived from an EMBL/GenBank/DDBJ whole genome shotgun (WGS) entry which is preliminary data.</text>
</comment>
<name>A0A409VU76_9AGAR</name>
<reference evidence="2 3" key="1">
    <citation type="journal article" date="2018" name="Evol. Lett.">
        <title>Horizontal gene cluster transfer increased hallucinogenic mushroom diversity.</title>
        <authorList>
            <person name="Reynolds H.T."/>
            <person name="Vijayakumar V."/>
            <person name="Gluck-Thaler E."/>
            <person name="Korotkin H.B."/>
            <person name="Matheny P.B."/>
            <person name="Slot J.C."/>
        </authorList>
    </citation>
    <scope>NUCLEOTIDE SEQUENCE [LARGE SCALE GENOMIC DNA]</scope>
    <source>
        <strain evidence="2 3">2629</strain>
    </source>
</reference>
<proteinExistence type="predicted"/>
<keyword evidence="3" id="KW-1185">Reference proteome</keyword>
<dbReference type="AlphaFoldDB" id="A0A409VU76"/>
<dbReference type="EMBL" id="NHTK01005975">
    <property type="protein sequence ID" value="PPQ69766.1"/>
    <property type="molecule type" value="Genomic_DNA"/>
</dbReference>
<feature type="region of interest" description="Disordered" evidence="1">
    <location>
        <begin position="117"/>
        <end position="162"/>
    </location>
</feature>
<accession>A0A409VU76</accession>
<evidence type="ECO:0000313" key="3">
    <source>
        <dbReference type="Proteomes" id="UP000284842"/>
    </source>
</evidence>
<evidence type="ECO:0000256" key="1">
    <source>
        <dbReference type="SAM" id="MobiDB-lite"/>
    </source>
</evidence>
<feature type="compositionally biased region" description="Low complexity" evidence="1">
    <location>
        <begin position="1"/>
        <end position="30"/>
    </location>
</feature>
<feature type="compositionally biased region" description="Low complexity" evidence="1">
    <location>
        <begin position="140"/>
        <end position="150"/>
    </location>
</feature>
<feature type="region of interest" description="Disordered" evidence="1">
    <location>
        <begin position="1"/>
        <end position="66"/>
    </location>
</feature>
<dbReference type="InParanoid" id="A0A409VU76"/>
<dbReference type="OrthoDB" id="2972209at2759"/>
<feature type="compositionally biased region" description="Low complexity" evidence="1">
    <location>
        <begin position="42"/>
        <end position="64"/>
    </location>
</feature>
<gene>
    <name evidence="2" type="ORF">CVT24_002978</name>
</gene>
<sequence length="187" mass="20735">MPSKPRSSSGTPRSTRSNSVSSASSSSSRSTKYVPLHKRPGSSRSSVASSSRPSSPNSVRSSTPENLRGVYSLEALLALRPLADEGMKQRMKDTCPDIVMNRRMRKSLQYIALHPHLRTQPQDTPLDSHAEEEDVASEPTTTASTTSQRALPRRNRPIRRAIERRRSVLQETWKGVRVPPIQPLPVS</sequence>
<protein>
    <submittedName>
        <fullName evidence="2">Uncharacterized protein</fullName>
    </submittedName>
</protein>